<reference evidence="7 8" key="1">
    <citation type="journal article" date="2015" name="Environ. Microbiol.">
        <title>Metagenome sequence of Elaphomyces granulatus from sporocarp tissue reveals Ascomycota ectomycorrhizal fingerprints of genome expansion and a Proteobacteria-rich microbiome.</title>
        <authorList>
            <person name="Quandt C.A."/>
            <person name="Kohler A."/>
            <person name="Hesse C.N."/>
            <person name="Sharpton T.J."/>
            <person name="Martin F."/>
            <person name="Spatafora J.W."/>
        </authorList>
    </citation>
    <scope>NUCLEOTIDE SEQUENCE [LARGE SCALE GENOMIC DNA]</scope>
    <source>
        <strain evidence="7 8">OSC145934</strain>
    </source>
</reference>
<dbReference type="PANTHER" id="PTHR13513">
    <property type="entry name" value="E3 UBIQUITIN-PROTEIN LIGASE UBR7"/>
    <property type="match status" value="1"/>
</dbReference>
<feature type="region of interest" description="Disordered" evidence="5">
    <location>
        <begin position="1"/>
        <end position="33"/>
    </location>
</feature>
<evidence type="ECO:0000256" key="1">
    <source>
        <dbReference type="ARBA" id="ARBA00022723"/>
    </source>
</evidence>
<dbReference type="OrthoDB" id="10262564at2759"/>
<dbReference type="InterPro" id="IPR047506">
    <property type="entry name" value="UBR7-like_UBR-box"/>
</dbReference>
<feature type="compositionally biased region" description="Gly residues" evidence="5">
    <location>
        <begin position="489"/>
        <end position="498"/>
    </location>
</feature>
<proteinExistence type="predicted"/>
<feature type="compositionally biased region" description="Basic and acidic residues" evidence="5">
    <location>
        <begin position="305"/>
        <end position="323"/>
    </location>
</feature>
<protein>
    <recommendedName>
        <fullName evidence="6">UBR-type domain-containing protein</fullName>
    </recommendedName>
</protein>
<dbReference type="GO" id="GO:0061630">
    <property type="term" value="F:ubiquitin protein ligase activity"/>
    <property type="evidence" value="ECO:0007669"/>
    <property type="project" value="InterPro"/>
</dbReference>
<accession>A0A232LWB2</accession>
<feature type="region of interest" description="Disordered" evidence="5">
    <location>
        <begin position="383"/>
        <end position="409"/>
    </location>
</feature>
<dbReference type="InterPro" id="IPR003126">
    <property type="entry name" value="Znf_UBR"/>
</dbReference>
<dbReference type="CDD" id="cd19677">
    <property type="entry name" value="UBR-box_UBR7"/>
    <property type="match status" value="1"/>
</dbReference>
<comment type="caution">
    <text evidence="7">The sequence shown here is derived from an EMBL/GenBank/DDBJ whole genome shotgun (WGS) entry which is preliminary data.</text>
</comment>
<evidence type="ECO:0000256" key="4">
    <source>
        <dbReference type="PROSITE-ProRule" id="PRU00508"/>
    </source>
</evidence>
<dbReference type="PANTHER" id="PTHR13513:SF9">
    <property type="entry name" value="E3 UBIQUITIN-PROTEIN LIGASE UBR7-RELATED"/>
    <property type="match status" value="1"/>
</dbReference>
<keyword evidence="1" id="KW-0479">Metal-binding</keyword>
<dbReference type="Proteomes" id="UP000243515">
    <property type="component" value="Unassembled WGS sequence"/>
</dbReference>
<feature type="region of interest" description="Disordered" evidence="5">
    <location>
        <begin position="474"/>
        <end position="511"/>
    </location>
</feature>
<feature type="region of interest" description="Disordered" evidence="5">
    <location>
        <begin position="211"/>
        <end position="237"/>
    </location>
</feature>
<evidence type="ECO:0000313" key="8">
    <source>
        <dbReference type="Proteomes" id="UP000243515"/>
    </source>
</evidence>
<dbReference type="Pfam" id="PF02207">
    <property type="entry name" value="zf-UBR"/>
    <property type="match status" value="1"/>
</dbReference>
<keyword evidence="3" id="KW-0862">Zinc</keyword>
<evidence type="ECO:0000313" key="7">
    <source>
        <dbReference type="EMBL" id="OXV08470.1"/>
    </source>
</evidence>
<dbReference type="EMBL" id="NPHW01004092">
    <property type="protein sequence ID" value="OXV08470.1"/>
    <property type="molecule type" value="Genomic_DNA"/>
</dbReference>
<feature type="compositionally biased region" description="Polar residues" evidence="5">
    <location>
        <begin position="325"/>
        <end position="336"/>
    </location>
</feature>
<dbReference type="SMART" id="SM00396">
    <property type="entry name" value="ZnF_UBR1"/>
    <property type="match status" value="1"/>
</dbReference>
<feature type="region of interest" description="Disordered" evidence="5">
    <location>
        <begin position="273"/>
        <end position="349"/>
    </location>
</feature>
<evidence type="ECO:0000259" key="6">
    <source>
        <dbReference type="PROSITE" id="PS51157"/>
    </source>
</evidence>
<sequence length="511" mass="55500">MDPPAFPENSGRVCQKDDNADGPRRESVTSQTASEFIDSQLKLEADAREILPYSFDACTQPLGSLRQTLFSCLTCNPPPTNPNGDYTPAAVCYSCSISCHGEHTLVELFRKRNFVCDCGTTRLPSTAPCTLRTDPETGTKGIHSQASTSANVYNHNFRNRFCGCGEEYDVLKEKGTMFQCLGLGSIGTGGCGEDWWHPECLVGLPRGLAKAKKEAPEENDDSAPKEDDEDEIPLPPGFPAEDGFDAFICYKCLDSNPWLKRYASTPGFLPPIHKDGGLTGPNGSAAPDVADGTDWEQTNGSKKRRLDDNVEGERESKRMKEDDASTSNGINTTDATSKPKHASIPSEGPRGSFSLFLKENFREYLCHCPDCYPNLVPHPQLREEEESYEPPLSEAGDGANAGGSQGTGSLLERGEAALSNMDRVRAIEGVMVYNHLRDKVKEFLRPFAESGQAVGAEDIKAYFEKLRGDDQAIKEAGGQASSFTKDGSESGGGSGGEGRNNRREQSGMLFQ</sequence>
<feature type="compositionally biased region" description="Basic and acidic residues" evidence="5">
    <location>
        <begin position="14"/>
        <end position="27"/>
    </location>
</feature>
<gene>
    <name evidence="7" type="ORF">Egran_03768</name>
</gene>
<dbReference type="PROSITE" id="PS51157">
    <property type="entry name" value="ZF_UBR"/>
    <property type="match status" value="1"/>
</dbReference>
<evidence type="ECO:0000256" key="3">
    <source>
        <dbReference type="ARBA" id="ARBA00022833"/>
    </source>
</evidence>
<keyword evidence="8" id="KW-1185">Reference proteome</keyword>
<dbReference type="AlphaFoldDB" id="A0A232LWB2"/>
<dbReference type="InterPro" id="IPR040204">
    <property type="entry name" value="UBR7"/>
</dbReference>
<evidence type="ECO:0000256" key="2">
    <source>
        <dbReference type="ARBA" id="ARBA00022771"/>
    </source>
</evidence>
<organism evidence="7 8">
    <name type="scientific">Elaphomyces granulatus</name>
    <dbReference type="NCBI Taxonomy" id="519963"/>
    <lineage>
        <taxon>Eukaryota</taxon>
        <taxon>Fungi</taxon>
        <taxon>Dikarya</taxon>
        <taxon>Ascomycota</taxon>
        <taxon>Pezizomycotina</taxon>
        <taxon>Eurotiomycetes</taxon>
        <taxon>Eurotiomycetidae</taxon>
        <taxon>Eurotiales</taxon>
        <taxon>Elaphomycetaceae</taxon>
        <taxon>Elaphomyces</taxon>
    </lineage>
</organism>
<keyword evidence="2" id="KW-0863">Zinc-finger</keyword>
<feature type="compositionally biased region" description="Acidic residues" evidence="5">
    <location>
        <begin position="217"/>
        <end position="232"/>
    </location>
</feature>
<dbReference type="GO" id="GO:0008270">
    <property type="term" value="F:zinc ion binding"/>
    <property type="evidence" value="ECO:0007669"/>
    <property type="project" value="UniProtKB-KW"/>
</dbReference>
<dbReference type="GO" id="GO:0005737">
    <property type="term" value="C:cytoplasm"/>
    <property type="evidence" value="ECO:0007669"/>
    <property type="project" value="TreeGrafter"/>
</dbReference>
<feature type="domain" description="UBR-type" evidence="6">
    <location>
        <begin position="56"/>
        <end position="134"/>
    </location>
</feature>
<feature type="zinc finger region" description="UBR-type" evidence="4">
    <location>
        <begin position="56"/>
        <end position="134"/>
    </location>
</feature>
<name>A0A232LWB2_9EURO</name>
<evidence type="ECO:0000256" key="5">
    <source>
        <dbReference type="SAM" id="MobiDB-lite"/>
    </source>
</evidence>